<evidence type="ECO:0000313" key="3">
    <source>
        <dbReference type="Proteomes" id="UP000078237"/>
    </source>
</evidence>
<evidence type="ECO:0000313" key="2">
    <source>
        <dbReference type="EMBL" id="KXX75705.1"/>
    </source>
</evidence>
<dbReference type="AlphaFoldDB" id="A0A175VWT5"/>
<feature type="region of interest" description="Disordered" evidence="1">
    <location>
        <begin position="414"/>
        <end position="435"/>
    </location>
</feature>
<accession>A0A175VWT5</accession>
<proteinExistence type="predicted"/>
<keyword evidence="3" id="KW-1185">Reference proteome</keyword>
<sequence length="572" mass="63001">MPCLRGVEVSLTTEPDDERIPEYPHPEGTSARILEFAHHGRVTSIGSKSQLGCTNGPAIQQKTGPIVSVYIPSIPGTPFAINYAINNAPPAPCKYVFFRLYINARPIASWGIAPNVRSKGKVVKSLWAPRARYGDQIGFEGRSFVFLPGQEYKSVAEDGGLIEIQAFRAKERRPRAPRLEEFRFQNNYGIATPRIALLDRPRDACFYDWHLLDAKDSPFVSFRLHYRSWKNPTRLNLIPATELELPHSASPRVLKSINRIETSNGGLHNESNEESCHSQCSDEAVFLDCEEEPDSEGRAQPDTTHNFLRSPPELFPTATINPTVPQPSKALRDGHLEPQLQRPLPKLPREEVDGISRRSSMASAVSATLSITPSLLQHLGEGPEEIEVGVAQLVQIPQSQSSFSIILDDETKSGMPADYSISDHETSPPSTNDSLPDDMLSPGRYLPAAGSGHQRGLAFLTLPKRQTSPKVLDYTQALQNGLHFEDDLARAGAIPLNEPEWSSRSLSPARTRAAKAAARRAINSRSDRLGGASLLSGLRKTKLSASPRKIAAMVTGRGQWKPAIVRTVESWI</sequence>
<evidence type="ECO:0000256" key="1">
    <source>
        <dbReference type="SAM" id="MobiDB-lite"/>
    </source>
</evidence>
<dbReference type="Proteomes" id="UP000078237">
    <property type="component" value="Unassembled WGS sequence"/>
</dbReference>
<name>A0A175VWT5_9PEZI</name>
<organism evidence="2 3">
    <name type="scientific">Madurella mycetomatis</name>
    <dbReference type="NCBI Taxonomy" id="100816"/>
    <lineage>
        <taxon>Eukaryota</taxon>
        <taxon>Fungi</taxon>
        <taxon>Dikarya</taxon>
        <taxon>Ascomycota</taxon>
        <taxon>Pezizomycotina</taxon>
        <taxon>Sordariomycetes</taxon>
        <taxon>Sordariomycetidae</taxon>
        <taxon>Sordariales</taxon>
        <taxon>Sordariales incertae sedis</taxon>
        <taxon>Madurella</taxon>
    </lineage>
</organism>
<gene>
    <name evidence="2" type="ORF">MMYC01_206611</name>
</gene>
<dbReference type="EMBL" id="LCTW02000253">
    <property type="protein sequence ID" value="KXX75705.1"/>
    <property type="molecule type" value="Genomic_DNA"/>
</dbReference>
<reference evidence="2 3" key="1">
    <citation type="journal article" date="2016" name="Genome Announc.">
        <title>Genome Sequence of Madurella mycetomatis mm55, Isolated from a Human Mycetoma Case in Sudan.</title>
        <authorList>
            <person name="Smit S."/>
            <person name="Derks M.F."/>
            <person name="Bervoets S."/>
            <person name="Fahal A."/>
            <person name="van Leeuwen W."/>
            <person name="van Belkum A."/>
            <person name="van de Sande W.W."/>
        </authorList>
    </citation>
    <scope>NUCLEOTIDE SEQUENCE [LARGE SCALE GENOMIC DNA]</scope>
    <source>
        <strain evidence="3">mm55</strain>
    </source>
</reference>
<feature type="region of interest" description="Disordered" evidence="1">
    <location>
        <begin position="290"/>
        <end position="331"/>
    </location>
</feature>
<dbReference type="OrthoDB" id="436496at2759"/>
<dbReference type="VEuPathDB" id="FungiDB:MMYC01_206611"/>
<protein>
    <submittedName>
        <fullName evidence="2">Uncharacterized protein</fullName>
    </submittedName>
</protein>
<dbReference type="STRING" id="100816.A0A175VWT5"/>
<comment type="caution">
    <text evidence="2">The sequence shown here is derived from an EMBL/GenBank/DDBJ whole genome shotgun (WGS) entry which is preliminary data.</text>
</comment>